<keyword evidence="9" id="KW-0256">Endoplasmic reticulum</keyword>
<keyword evidence="7" id="KW-0808">Transferase</keyword>
<comment type="similarity">
    <text evidence="3 14">Belongs to the ALG10 glucosyltransferase family.</text>
</comment>
<dbReference type="GO" id="GO:0006488">
    <property type="term" value="P:dolichol-linked oligosaccharide biosynthetic process"/>
    <property type="evidence" value="ECO:0007669"/>
    <property type="project" value="UniProtKB-UniRule"/>
</dbReference>
<dbReference type="CAZy" id="GT59">
    <property type="family name" value="Glycosyltransferase Family 59"/>
</dbReference>
<keyword evidence="8 14" id="KW-0812">Transmembrane</keyword>
<comment type="subcellular location">
    <subcellularLocation>
        <location evidence="1">Endoplasmic reticulum membrane</location>
        <topology evidence="1">Multi-pass membrane protein</topology>
    </subcellularLocation>
</comment>
<keyword evidence="16" id="KW-1185">Reference proteome</keyword>
<evidence type="ECO:0000256" key="12">
    <source>
        <dbReference type="ARBA" id="ARBA00044727"/>
    </source>
</evidence>
<feature type="transmembrane region" description="Helical" evidence="14">
    <location>
        <begin position="389"/>
        <end position="408"/>
    </location>
</feature>
<evidence type="ECO:0000313" key="17">
    <source>
        <dbReference type="WormBase" id="T24D1.4"/>
    </source>
</evidence>
<comment type="function">
    <text evidence="12">Dol-P-Glc:Glc(2)Man(9)GlcNAc(2)-PP-Dol alpha-1,2-glucosyltransferase that operates in the biosynthetic pathway of dolichol-linked oligosaccharides, the glycan precursors employed in protein asparagine (N)-glycosylation. The assembly of dolichol-linked oligosaccharides begins on the cytosolic side of the endoplasmic reticulum membrane and finishes in its lumen. The sequential addition of sugars to dolichol pyrophosphate produces dolichol-linked oligosaccharides containing fourteen sugars, including two GlcNAcs, nine mannoses and three glucoses. Once assembled, the oligosaccharide is transferred from the lipid to nascent proteins by oligosaccharyltransferases. In the lumen of the endoplasmic reticulum, adds the third and last glucose residue from dolichyl phosphate glucose (Dol-P-Glc) onto the lipid-linked oligosaccharide intermediate Glc(2)Man(9)GlcNAc(2)-PP-Dol to produce Glc(3)Man(9)GlcNAc(2)-PP-Dol.</text>
</comment>
<evidence type="ECO:0000256" key="5">
    <source>
        <dbReference type="ARBA" id="ARBA00018512"/>
    </source>
</evidence>
<evidence type="ECO:0000256" key="14">
    <source>
        <dbReference type="PIRNR" id="PIRNR028810"/>
    </source>
</evidence>
<gene>
    <name evidence="15 17" type="primary">algn-10</name>
    <name evidence="17" type="synonym">tag-179</name>
    <name evidence="15" type="ORF">CELE_T24D1.4</name>
    <name evidence="17" type="ORF">T24D1.4</name>
</gene>
<dbReference type="Pfam" id="PF04922">
    <property type="entry name" value="DIE2_ALG10"/>
    <property type="match status" value="1"/>
</dbReference>
<dbReference type="HOGENOM" id="CLU_017053_1_0_1"/>
<evidence type="ECO:0000256" key="10">
    <source>
        <dbReference type="ARBA" id="ARBA00022989"/>
    </source>
</evidence>
<comment type="pathway">
    <text evidence="2">Protein modification; protein glycosylation.</text>
</comment>
<evidence type="ECO:0000256" key="4">
    <source>
        <dbReference type="ARBA" id="ARBA00011967"/>
    </source>
</evidence>
<keyword evidence="6 14" id="KW-0328">Glycosyltransferase</keyword>
<evidence type="ECO:0000256" key="11">
    <source>
        <dbReference type="ARBA" id="ARBA00023136"/>
    </source>
</evidence>
<dbReference type="GO" id="GO:0006487">
    <property type="term" value="P:protein N-linked glycosylation"/>
    <property type="evidence" value="ECO:0000318"/>
    <property type="project" value="GO_Central"/>
</dbReference>
<dbReference type="PANTHER" id="PTHR12989">
    <property type="entry name" value="ALPHA-1,2-GLUCOSYLTRANSFERASE ALG10"/>
    <property type="match status" value="1"/>
</dbReference>
<dbReference type="eggNOG" id="KOG2642">
    <property type="taxonomic scope" value="Eukaryota"/>
</dbReference>
<dbReference type="OMA" id="VWDSKIT"/>
<dbReference type="GO" id="GO:0106073">
    <property type="term" value="F:dolichyl pyrophosphate Glc2Man9GlcNAc2 alpha-1,2-glucosyltransferase activity"/>
    <property type="evidence" value="ECO:0000318"/>
    <property type="project" value="GO_Central"/>
</dbReference>
<dbReference type="PhylomeDB" id="O02332"/>
<evidence type="ECO:0000256" key="3">
    <source>
        <dbReference type="ARBA" id="ARBA00010600"/>
    </source>
</evidence>
<keyword evidence="10 14" id="KW-1133">Transmembrane helix</keyword>
<feature type="transmembrane region" description="Helical" evidence="14">
    <location>
        <begin position="21"/>
        <end position="43"/>
    </location>
</feature>
<dbReference type="Bgee" id="WBGene00007043">
    <property type="expression patterns" value="Expressed in germ line (C elegans) and 4 other cell types or tissues"/>
</dbReference>
<feature type="transmembrane region" description="Helical" evidence="14">
    <location>
        <begin position="244"/>
        <end position="266"/>
    </location>
</feature>
<dbReference type="EC" id="2.4.1.256" evidence="4 14"/>
<evidence type="ECO:0000313" key="15">
    <source>
        <dbReference type="EMBL" id="CAB03424.2"/>
    </source>
</evidence>
<dbReference type="EMBL" id="BX284601">
    <property type="protein sequence ID" value="CAB03424.2"/>
    <property type="molecule type" value="Genomic_DNA"/>
</dbReference>
<dbReference type="STRING" id="6239.T24D1.4.1"/>
<dbReference type="CTD" id="172855"/>
<evidence type="ECO:0000256" key="6">
    <source>
        <dbReference type="ARBA" id="ARBA00022676"/>
    </source>
</evidence>
<dbReference type="PaxDb" id="6239-T24D1.4"/>
<feature type="transmembrane region" description="Helical" evidence="14">
    <location>
        <begin position="278"/>
        <end position="293"/>
    </location>
</feature>
<dbReference type="OrthoDB" id="4769at2759"/>
<protein>
    <recommendedName>
        <fullName evidence="5 14">Dol-P-Glc:Glc(2)Man(9)GlcNAc(2)-PP-Dol alpha-1,2-glucosyltransferase</fullName>
        <ecNumber evidence="4 14">2.4.1.256</ecNumber>
    </recommendedName>
</protein>
<keyword evidence="11 14" id="KW-0472">Membrane</keyword>
<evidence type="ECO:0000256" key="2">
    <source>
        <dbReference type="ARBA" id="ARBA00004922"/>
    </source>
</evidence>
<accession>O02332</accession>
<feature type="transmembrane region" description="Helical" evidence="14">
    <location>
        <begin position="116"/>
        <end position="136"/>
    </location>
</feature>
<evidence type="ECO:0000256" key="1">
    <source>
        <dbReference type="ARBA" id="ARBA00004477"/>
    </source>
</evidence>
<dbReference type="GO" id="GO:0005789">
    <property type="term" value="C:endoplasmic reticulum membrane"/>
    <property type="evidence" value="ECO:0007669"/>
    <property type="project" value="UniProtKB-SubCell"/>
</dbReference>
<dbReference type="GO" id="GO:0005783">
    <property type="term" value="C:endoplasmic reticulum"/>
    <property type="evidence" value="ECO:0000318"/>
    <property type="project" value="GO_Central"/>
</dbReference>
<dbReference type="InterPro" id="IPR016900">
    <property type="entry name" value="Alg10"/>
</dbReference>
<proteinExistence type="inferred from homology"/>
<evidence type="ECO:0000313" key="16">
    <source>
        <dbReference type="Proteomes" id="UP000001940"/>
    </source>
</evidence>
<evidence type="ECO:0000256" key="8">
    <source>
        <dbReference type="ARBA" id="ARBA00022692"/>
    </source>
</evidence>
<dbReference type="InParanoid" id="O02332"/>
<dbReference type="UCSC" id="T24D1.4">
    <property type="organism name" value="c. elegans"/>
</dbReference>
<feature type="transmembrane region" description="Helical" evidence="14">
    <location>
        <begin position="200"/>
        <end position="224"/>
    </location>
</feature>
<comment type="catalytic activity">
    <reaction evidence="13">
        <text>an alpha-D-Glc-(1-&gt;3)-alpha-D-Glc-(1-&gt;3)-alpha-D-Man-(1-&gt;2)-alpha-D-Man-(1-&gt;2)-alpha-D-Man-(1-&gt;3)-[alpha-D-Man-(1-&gt;2)-alpha-D-Man-(1-&gt;3)-[alpha-D-Man-(1-&gt;2)-alpha-D-Man-(1-&gt;6)]-alpha-D-Man-(1-&gt;6)]-beta-D-Man-(1-&gt;4)-beta-D-GlcNAc-(1-&gt;4)-alpha-D-GlcNAc-diphospho-di-trans,poly-cis-dolichol + a di-trans,poly-cis-dolichyl beta-D-glucosyl phosphate = a alpha-D-Glc-(1-&gt;2)-alpha-D-Glc-(1-&gt;3)-alpha-D-Glc-(1-&gt;3)-alpha-D-Man-(1-&gt;2)-alpha-D-Man-(1-&gt;2)-alpha-D-Man-(1-&gt;3)-[alpha-D-Man-(1-&gt;2)-alpha-D-Man-(1-&gt;3)-[alpha-D-Man-(1-&gt;2)-alpha-D-Man-(1-&gt;6)]-alpha-D-Man-(1-&gt;6)]-beta-D-Man-(1-&gt;4)-beta-D-GlcNAc-(1-&gt;4)-alpha-D-GlcNAc-diphospho-di-trans,poly-cis-dolichol + a di-trans,poly-cis-dolichyl phosphate + H(+)</text>
        <dbReference type="Rhea" id="RHEA:29543"/>
        <dbReference type="Rhea" id="RHEA-COMP:19498"/>
        <dbReference type="Rhea" id="RHEA-COMP:19502"/>
        <dbReference type="Rhea" id="RHEA-COMP:19512"/>
        <dbReference type="Rhea" id="RHEA-COMP:19522"/>
        <dbReference type="ChEBI" id="CHEBI:15378"/>
        <dbReference type="ChEBI" id="CHEBI:57525"/>
        <dbReference type="ChEBI" id="CHEBI:57683"/>
        <dbReference type="ChEBI" id="CHEBI:132522"/>
        <dbReference type="ChEBI" id="CHEBI:132523"/>
        <dbReference type="EC" id="2.4.1.256"/>
    </reaction>
    <physiologicalReaction direction="left-to-right" evidence="13">
        <dbReference type="Rhea" id="RHEA:29544"/>
    </physiologicalReaction>
</comment>
<evidence type="ECO:0000256" key="9">
    <source>
        <dbReference type="ARBA" id="ARBA00022824"/>
    </source>
</evidence>
<dbReference type="AlphaFoldDB" id="O02332"/>
<feature type="transmembrane region" description="Helical" evidence="14">
    <location>
        <begin position="156"/>
        <end position="179"/>
    </location>
</feature>
<comment type="caution">
    <text evidence="14">Lacks conserved residue(s) required for the propagation of feature annotation.</text>
</comment>
<dbReference type="RefSeq" id="NP_492634.2">
    <property type="nucleotide sequence ID" value="NM_060233.4"/>
</dbReference>
<reference evidence="15 16" key="1">
    <citation type="journal article" date="1998" name="Science">
        <title>Genome sequence of the nematode C. elegans: a platform for investigating biology.</title>
        <authorList>
            <consortium name="The C. elegans sequencing consortium"/>
            <person name="Sulson J.E."/>
            <person name="Waterston R."/>
        </authorList>
    </citation>
    <scope>NUCLEOTIDE SEQUENCE [LARGE SCALE GENOMIC DNA]</scope>
    <source>
        <strain evidence="15 16">Bristol N2</strain>
    </source>
</reference>
<dbReference type="WormBase" id="T24D1.4">
    <property type="protein sequence ID" value="CE46260"/>
    <property type="gene ID" value="WBGene00007043"/>
    <property type="gene designation" value="algn-10"/>
</dbReference>
<sequence length="425" mass="49098">MTKSKPPRISLPFAAISRKSDFLLGASFSCIHVLLTTIVYHYVPEPYMDEIFHITQTRSYCSGNYSWNPLITTPPALYVISMPLCGGNERYANSILLFFAIPAFCRFRRMFVRQDVWLTASIVGMLPILISSSILFYTDLLSLTSVIWGFSIGNPIASAFLFLISILTRQTNIIWAAIYAFSVIASRIDKSRSKMENLKIIISTAFSLWPFITLAIGFAMFIYFNDFQIVLGDAKAHQPKFHVAQFFYMVAFCAAHTWTQIIPNLLSHLRHLTDMKSLVLQAVVAVLVYYYSYDHPYLLADNRHFTFYIWRRFLANPTMRTTLAPLYVFSLRFMTTSTPSVHIFHKILFIIASLLVLVPAHLFEMRYYIIPYVLWRLSTVNNSRKSLLFLEIISQAVIFAAVFVLFLFKTFEWSNEPGVKQRFMF</sequence>
<name>O02332_CAEEL</name>
<dbReference type="AGR" id="WB:WBGene00007043"/>
<organism evidence="15 16">
    <name type="scientific">Caenorhabditis elegans</name>
    <dbReference type="NCBI Taxonomy" id="6239"/>
    <lineage>
        <taxon>Eukaryota</taxon>
        <taxon>Metazoa</taxon>
        <taxon>Ecdysozoa</taxon>
        <taxon>Nematoda</taxon>
        <taxon>Chromadorea</taxon>
        <taxon>Rhabditida</taxon>
        <taxon>Rhabditina</taxon>
        <taxon>Rhabditomorpha</taxon>
        <taxon>Rhabditoidea</taxon>
        <taxon>Rhabditidae</taxon>
        <taxon>Peloderinae</taxon>
        <taxon>Caenorhabditis</taxon>
    </lineage>
</organism>
<dbReference type="GeneID" id="172855"/>
<dbReference type="Proteomes" id="UP000001940">
    <property type="component" value="Chromosome I"/>
</dbReference>
<dbReference type="PIRSF" id="PIRSF028810">
    <property type="entry name" value="Alpha1_2_glucosyltferase_Alg10"/>
    <property type="match status" value="1"/>
</dbReference>
<evidence type="ECO:0000256" key="7">
    <source>
        <dbReference type="ARBA" id="ARBA00022679"/>
    </source>
</evidence>
<dbReference type="PANTHER" id="PTHR12989:SF10">
    <property type="entry name" value="DOL-P-GLC:GLC(2)MAN(9)GLCNAC(2)-PP-DOL ALPHA-1,2-GLUCOSYLTRANSFERASE-RELATED"/>
    <property type="match status" value="1"/>
</dbReference>
<dbReference type="KEGG" id="cel:CELE_T24D1.4"/>
<feature type="transmembrane region" description="Helical" evidence="14">
    <location>
        <begin position="347"/>
        <end position="369"/>
    </location>
</feature>
<dbReference type="FunCoup" id="O02332">
    <property type="interactions" value="3066"/>
</dbReference>
<evidence type="ECO:0000256" key="13">
    <source>
        <dbReference type="ARBA" id="ARBA00048064"/>
    </source>
</evidence>